<dbReference type="PROSITE" id="PS00383">
    <property type="entry name" value="TYR_PHOSPHATASE_1"/>
    <property type="match status" value="1"/>
</dbReference>
<dbReference type="SUPFAM" id="SSF52799">
    <property type="entry name" value="(Phosphotyrosine protein) phosphatases II"/>
    <property type="match status" value="1"/>
</dbReference>
<sequence length="270" mass="29020">MPTEPGAPSPVVSLPNLRDLGGYRGYDGKLVVSGRLFRSTDFRSMATADLPSFEKLGVRTIYDLRSEAERTALPDPALPEVADVHLDVLADAETAIPANLAQFFSDPETVRMASQELSGGKARDAIASTYRGMVSLPSAKEAYGAYYRGLLGEHQGPALFHCTTGKDRTGWAAASLLTLLGVDEDDVYHDYLLTNERLVPALKPIFDEFAAAGGDPDVLLPVLGVDAGYLDTALDEVREKYSDIEGYFVTGLGLDAAALDALRETYLVAN</sequence>
<comment type="caution">
    <text evidence="2">The sequence shown here is derived from an EMBL/GenBank/DDBJ whole genome shotgun (WGS) entry which is preliminary data.</text>
</comment>
<dbReference type="PANTHER" id="PTHR31126">
    <property type="entry name" value="TYROSINE-PROTEIN PHOSPHATASE"/>
    <property type="match status" value="1"/>
</dbReference>
<dbReference type="InterPro" id="IPR029021">
    <property type="entry name" value="Prot-tyrosine_phosphatase-like"/>
</dbReference>
<evidence type="ECO:0008006" key="4">
    <source>
        <dbReference type="Google" id="ProtNLM"/>
    </source>
</evidence>
<dbReference type="Gene3D" id="3.90.190.10">
    <property type="entry name" value="Protein tyrosine phosphatase superfamily"/>
    <property type="match status" value="1"/>
</dbReference>
<protein>
    <recommendedName>
        <fullName evidence="4">Tyrosine specific protein phosphatases domain-containing protein</fullName>
    </recommendedName>
</protein>
<comment type="similarity">
    <text evidence="1">Belongs to the protein-tyrosine phosphatase family.</text>
</comment>
<evidence type="ECO:0000256" key="1">
    <source>
        <dbReference type="ARBA" id="ARBA00009580"/>
    </source>
</evidence>
<evidence type="ECO:0000313" key="3">
    <source>
        <dbReference type="Proteomes" id="UP000005038"/>
    </source>
</evidence>
<keyword evidence="3" id="KW-1185">Reference proteome</keyword>
<dbReference type="STRING" id="1108044.GOOTI_084_00020"/>
<dbReference type="AlphaFoldDB" id="H5TK28"/>
<organism evidence="2 3">
    <name type="scientific">Gordonia otitidis (strain DSM 44809 / CCUG 52243 / JCM 12355 / NBRC 100426 / IFM 10032)</name>
    <dbReference type="NCBI Taxonomy" id="1108044"/>
    <lineage>
        <taxon>Bacteria</taxon>
        <taxon>Bacillati</taxon>
        <taxon>Actinomycetota</taxon>
        <taxon>Actinomycetes</taxon>
        <taxon>Mycobacteriales</taxon>
        <taxon>Gordoniaceae</taxon>
        <taxon>Gordonia</taxon>
    </lineage>
</organism>
<dbReference type="InterPro" id="IPR016130">
    <property type="entry name" value="Tyr_Pase_AS"/>
</dbReference>
<dbReference type="OrthoDB" id="1188001at2"/>
<name>H5TK28_GORO1</name>
<dbReference type="EMBL" id="BAFB01000084">
    <property type="protein sequence ID" value="GAB33836.1"/>
    <property type="molecule type" value="Genomic_DNA"/>
</dbReference>
<accession>H5TK28</accession>
<evidence type="ECO:0000313" key="2">
    <source>
        <dbReference type="EMBL" id="GAB33836.1"/>
    </source>
</evidence>
<proteinExistence type="inferred from homology"/>
<dbReference type="InterPro" id="IPR026893">
    <property type="entry name" value="Tyr/Ser_Pase_IphP-type"/>
</dbReference>
<dbReference type="Proteomes" id="UP000005038">
    <property type="component" value="Unassembled WGS sequence"/>
</dbReference>
<dbReference type="GO" id="GO:0004721">
    <property type="term" value="F:phosphoprotein phosphatase activity"/>
    <property type="evidence" value="ECO:0007669"/>
    <property type="project" value="InterPro"/>
</dbReference>
<reference evidence="2" key="1">
    <citation type="submission" date="2012-02" db="EMBL/GenBank/DDBJ databases">
        <title>Whole genome shotgun sequence of Gordonia otitidis NBRC 100426.</title>
        <authorList>
            <person name="Yoshida I."/>
            <person name="Hosoyama A."/>
            <person name="Tsuchikane K."/>
            <person name="Katsumata H."/>
            <person name="Yamazaki S."/>
            <person name="Fujita N."/>
        </authorList>
    </citation>
    <scope>NUCLEOTIDE SEQUENCE [LARGE SCALE GENOMIC DNA]</scope>
    <source>
        <strain evidence="2">NBRC 100426</strain>
    </source>
</reference>
<dbReference type="RefSeq" id="WP_007238080.1">
    <property type="nucleotide sequence ID" value="NZ_BAFB01000084.1"/>
</dbReference>
<gene>
    <name evidence="2" type="ORF">GOOTI_084_00020</name>
</gene>
<dbReference type="Pfam" id="PF13350">
    <property type="entry name" value="Y_phosphatase3"/>
    <property type="match status" value="1"/>
</dbReference>
<dbReference type="PANTHER" id="PTHR31126:SF1">
    <property type="entry name" value="TYROSINE SPECIFIC PROTEIN PHOSPHATASES DOMAIN-CONTAINING PROTEIN"/>
    <property type="match status" value="1"/>
</dbReference>